<keyword evidence="3 6" id="KW-0347">Helicase</keyword>
<dbReference type="Pfam" id="PF13361">
    <property type="entry name" value="UvrD_C"/>
    <property type="match status" value="1"/>
</dbReference>
<feature type="domain" description="UvrD-like helicase C-terminal" evidence="5">
    <location>
        <begin position="3"/>
        <end position="41"/>
    </location>
</feature>
<evidence type="ECO:0000256" key="1">
    <source>
        <dbReference type="ARBA" id="ARBA00022741"/>
    </source>
</evidence>
<evidence type="ECO:0000259" key="5">
    <source>
        <dbReference type="Pfam" id="PF13361"/>
    </source>
</evidence>
<protein>
    <submittedName>
        <fullName evidence="6">Superfamily I DNA/RNA helicase</fullName>
    </submittedName>
</protein>
<evidence type="ECO:0000256" key="2">
    <source>
        <dbReference type="ARBA" id="ARBA00022801"/>
    </source>
</evidence>
<sequence>MNAGDIPSNRDKKSPGSLREARRLFYVSVTRPRKELAIVFQERNYSPWIADLSRRSKGDA</sequence>
<dbReference type="EMBL" id="JACIDH010000004">
    <property type="protein sequence ID" value="MBB3879133.1"/>
    <property type="molecule type" value="Genomic_DNA"/>
</dbReference>
<name>A0A7W6F2U4_9SPHN</name>
<dbReference type="Proteomes" id="UP000538670">
    <property type="component" value="Unassembled WGS sequence"/>
</dbReference>
<gene>
    <name evidence="6" type="ORF">GGR48_001556</name>
</gene>
<dbReference type="InterPro" id="IPR014017">
    <property type="entry name" value="DNA_helicase_UvrD-like_C"/>
</dbReference>
<organism evidence="6 7">
    <name type="scientific">Sphingomonas pseudosanguinis</name>
    <dbReference type="NCBI Taxonomy" id="413712"/>
    <lineage>
        <taxon>Bacteria</taxon>
        <taxon>Pseudomonadati</taxon>
        <taxon>Pseudomonadota</taxon>
        <taxon>Alphaproteobacteria</taxon>
        <taxon>Sphingomonadales</taxon>
        <taxon>Sphingomonadaceae</taxon>
        <taxon>Sphingomonas</taxon>
    </lineage>
</organism>
<dbReference type="RefSeq" id="WP_240456090.1">
    <property type="nucleotide sequence ID" value="NZ_JACIDH010000004.1"/>
</dbReference>
<dbReference type="InterPro" id="IPR027417">
    <property type="entry name" value="P-loop_NTPase"/>
</dbReference>
<keyword evidence="7" id="KW-1185">Reference proteome</keyword>
<dbReference type="Gene3D" id="3.30.160.800">
    <property type="match status" value="1"/>
</dbReference>
<dbReference type="GO" id="GO:0004386">
    <property type="term" value="F:helicase activity"/>
    <property type="evidence" value="ECO:0007669"/>
    <property type="project" value="UniProtKB-KW"/>
</dbReference>
<dbReference type="GO" id="GO:0016787">
    <property type="term" value="F:hydrolase activity"/>
    <property type="evidence" value="ECO:0007669"/>
    <property type="project" value="UniProtKB-KW"/>
</dbReference>
<keyword evidence="4" id="KW-0067">ATP-binding</keyword>
<keyword evidence="1" id="KW-0547">Nucleotide-binding</keyword>
<comment type="caution">
    <text evidence="6">The sequence shown here is derived from an EMBL/GenBank/DDBJ whole genome shotgun (WGS) entry which is preliminary data.</text>
</comment>
<evidence type="ECO:0000256" key="4">
    <source>
        <dbReference type="ARBA" id="ARBA00022840"/>
    </source>
</evidence>
<reference evidence="6 7" key="1">
    <citation type="submission" date="2020-08" db="EMBL/GenBank/DDBJ databases">
        <title>Genomic Encyclopedia of Type Strains, Phase IV (KMG-IV): sequencing the most valuable type-strain genomes for metagenomic binning, comparative biology and taxonomic classification.</title>
        <authorList>
            <person name="Goeker M."/>
        </authorList>
    </citation>
    <scope>NUCLEOTIDE SEQUENCE [LARGE SCALE GENOMIC DNA]</scope>
    <source>
        <strain evidence="6 7">DSM 19512</strain>
    </source>
</reference>
<keyword evidence="2" id="KW-0378">Hydrolase</keyword>
<evidence type="ECO:0000256" key="3">
    <source>
        <dbReference type="ARBA" id="ARBA00022806"/>
    </source>
</evidence>
<dbReference type="SUPFAM" id="SSF52540">
    <property type="entry name" value="P-loop containing nucleoside triphosphate hydrolases"/>
    <property type="match status" value="1"/>
</dbReference>
<accession>A0A7W6F2U4</accession>
<evidence type="ECO:0000313" key="7">
    <source>
        <dbReference type="Proteomes" id="UP000538670"/>
    </source>
</evidence>
<evidence type="ECO:0000313" key="6">
    <source>
        <dbReference type="EMBL" id="MBB3879133.1"/>
    </source>
</evidence>
<dbReference type="GO" id="GO:0005524">
    <property type="term" value="F:ATP binding"/>
    <property type="evidence" value="ECO:0007669"/>
    <property type="project" value="UniProtKB-KW"/>
</dbReference>
<proteinExistence type="predicted"/>
<dbReference type="AlphaFoldDB" id="A0A7W6F2U4"/>